<dbReference type="GO" id="GO:0048019">
    <property type="term" value="F:receptor antagonist activity"/>
    <property type="evidence" value="ECO:0007669"/>
    <property type="project" value="TreeGrafter"/>
</dbReference>
<dbReference type="GO" id="GO:0005615">
    <property type="term" value="C:extracellular space"/>
    <property type="evidence" value="ECO:0007669"/>
    <property type="project" value="TreeGrafter"/>
</dbReference>
<dbReference type="Proteomes" id="UP001181693">
    <property type="component" value="Unassembled WGS sequence"/>
</dbReference>
<feature type="compositionally biased region" description="Basic and acidic residues" evidence="4">
    <location>
        <begin position="184"/>
        <end position="196"/>
    </location>
</feature>
<dbReference type="EMBL" id="DYDO01000011">
    <property type="protein sequence ID" value="DBA15977.1"/>
    <property type="molecule type" value="Genomic_DNA"/>
</dbReference>
<dbReference type="Gene3D" id="2.10.80.10">
    <property type="entry name" value="Lipase, subunit A"/>
    <property type="match status" value="1"/>
</dbReference>
<comment type="caution">
    <text evidence="5">The sequence shown here is derived from an EMBL/GenBank/DDBJ whole genome shotgun (WGS) entry which is preliminary data.</text>
</comment>
<evidence type="ECO:0000313" key="5">
    <source>
        <dbReference type="EMBL" id="DBA15977.1"/>
    </source>
</evidence>
<keyword evidence="3" id="KW-0732">Signal</keyword>
<name>A0AAV2ZVC9_PYXAD</name>
<proteinExistence type="predicted"/>
<evidence type="ECO:0000256" key="4">
    <source>
        <dbReference type="SAM" id="MobiDB-lite"/>
    </source>
</evidence>
<accession>A0AAV2ZVC9</accession>
<dbReference type="GO" id="GO:0039706">
    <property type="term" value="F:co-receptor binding"/>
    <property type="evidence" value="ECO:0007669"/>
    <property type="project" value="TreeGrafter"/>
</dbReference>
<keyword evidence="6" id="KW-1185">Reference proteome</keyword>
<dbReference type="AlphaFoldDB" id="A0AAV2ZVC9"/>
<dbReference type="GO" id="GO:0090090">
    <property type="term" value="P:negative regulation of canonical Wnt signaling pathway"/>
    <property type="evidence" value="ECO:0007669"/>
    <property type="project" value="TreeGrafter"/>
</dbReference>
<evidence type="ECO:0000256" key="2">
    <source>
        <dbReference type="ARBA" id="ARBA00022525"/>
    </source>
</evidence>
<sequence>MDCQHDEECCSGQMCSWGRCTKDLVPGTGGTRCDPSEEHCAPGFCCSKTQAYPFPVCIPLPSEGEQCQSQTRSLLNVITYGEENGVSLNYCTCAEGLVCSSKGKPISTCEKPDDILDFSNYRDDSLFQPLVRREAEFIYYDADLVPWTGQDDQLALVEFPRAAEEVEAKTGQTDAGINGNLEEDNLHFDDHDDKPNDPSPVDFQELKHLASQMGQYFGASFY</sequence>
<gene>
    <name evidence="5" type="ORF">GDO54_003428</name>
</gene>
<dbReference type="PANTHER" id="PTHR12113">
    <property type="entry name" value="DICKKOPF3-LIKE 3"/>
    <property type="match status" value="1"/>
</dbReference>
<reference evidence="5" key="1">
    <citation type="thesis" date="2020" institute="ProQuest LLC" country="789 East Eisenhower Parkway, Ann Arbor, MI, USA">
        <title>Comparative Genomics and Chromosome Evolution.</title>
        <authorList>
            <person name="Mudd A.B."/>
        </authorList>
    </citation>
    <scope>NUCLEOTIDE SEQUENCE</scope>
    <source>
        <strain evidence="5">1538</strain>
        <tissue evidence="5">Blood</tissue>
    </source>
</reference>
<feature type="region of interest" description="Disordered" evidence="4">
    <location>
        <begin position="168"/>
        <end position="200"/>
    </location>
</feature>
<protein>
    <recommendedName>
        <fullName evidence="7">Dickkopf N-terminal cysteine-rich domain-containing protein</fullName>
    </recommendedName>
</protein>
<evidence type="ECO:0000256" key="3">
    <source>
        <dbReference type="ARBA" id="ARBA00022729"/>
    </source>
</evidence>
<organism evidence="5 6">
    <name type="scientific">Pyxicephalus adspersus</name>
    <name type="common">African bullfrog</name>
    <dbReference type="NCBI Taxonomy" id="30357"/>
    <lineage>
        <taxon>Eukaryota</taxon>
        <taxon>Metazoa</taxon>
        <taxon>Chordata</taxon>
        <taxon>Craniata</taxon>
        <taxon>Vertebrata</taxon>
        <taxon>Euteleostomi</taxon>
        <taxon>Amphibia</taxon>
        <taxon>Batrachia</taxon>
        <taxon>Anura</taxon>
        <taxon>Neobatrachia</taxon>
        <taxon>Ranoidea</taxon>
        <taxon>Pyxicephalidae</taxon>
        <taxon>Pyxicephalinae</taxon>
        <taxon>Pyxicephalus</taxon>
    </lineage>
</organism>
<evidence type="ECO:0000313" key="6">
    <source>
        <dbReference type="Proteomes" id="UP001181693"/>
    </source>
</evidence>
<evidence type="ECO:0008006" key="7">
    <source>
        <dbReference type="Google" id="ProtNLM"/>
    </source>
</evidence>
<keyword evidence="2" id="KW-0964">Secreted</keyword>
<dbReference type="PANTHER" id="PTHR12113:SF8">
    <property type="entry name" value="DICKKOPF-RELATED PROTEIN 3"/>
    <property type="match status" value="1"/>
</dbReference>
<dbReference type="InterPro" id="IPR039863">
    <property type="entry name" value="DKK1-4"/>
</dbReference>
<evidence type="ECO:0000256" key="1">
    <source>
        <dbReference type="ARBA" id="ARBA00004613"/>
    </source>
</evidence>
<comment type="subcellular location">
    <subcellularLocation>
        <location evidence="1">Secreted</location>
    </subcellularLocation>
</comment>